<dbReference type="PROSITE" id="PS00455">
    <property type="entry name" value="AMP_BINDING"/>
    <property type="match status" value="1"/>
</dbReference>
<sequence length="565" mass="63431">MDGMSNRPWLSHYPHEVPPTYDYPDQNLAEFLVRTAERSPNQTALEFMGARMSYGTLLDSAYRYANAMISLGLRKGDRVAVMLPNCPQAVIAYYGTLLAGGVVVMTNPLYMPRELEHQLLDAGARFIVALDLLVGRVRQATREQPMERIIVASVADYLPFPKNLLYPIKAKKDGTPLPKLDYGDRQLLSFVKLLRESMSDPCRAPVESRHDLALIQYTGGTTGFAKGVMLTHRNLIANTIQSQLWNYRNEGSKERYFAALPFFHVFGMTVLLNQGIRLGATLYLMPRFEINAVLKAIHKHKPTVFPGAPTMYIAIINHPDVGKYDLSSINVCISGAAALPLEVQERFERLTGGKLIEGYGLTEASPVTHANNIWEQRKSGSIGIPFPDTEARIVHPESGEDVRPGEIGELIVRGPQVMAGYWKRPEETAQTLKDGWLYTGDLGRMDADGFFYILDRRKDLIIAGGYNIYPREVEEVLFEHPDVEEAIVAGVNDPYRGETVKAFIVLRSGAEPDAAELKAWCKERLAAYKVPKAYEFRDSLPKTLVGKVLRRKLLDEELQKQEETK</sequence>
<evidence type="ECO:0000313" key="5">
    <source>
        <dbReference type="EMBL" id="QJC52125.1"/>
    </source>
</evidence>
<feature type="domain" description="AMP-dependent synthetase/ligase" evidence="3">
    <location>
        <begin position="34"/>
        <end position="422"/>
    </location>
</feature>
<comment type="similarity">
    <text evidence="1">Belongs to the ATP-dependent AMP-binding enzyme family.</text>
</comment>
<dbReference type="Pfam" id="PF00501">
    <property type="entry name" value="AMP-binding"/>
    <property type="match status" value="1"/>
</dbReference>
<dbReference type="PANTHER" id="PTHR43767:SF9">
    <property type="entry name" value="LONG-CHAIN-FATTY-ACID--COA LIGASE"/>
    <property type="match status" value="1"/>
</dbReference>
<dbReference type="Proteomes" id="UP000502136">
    <property type="component" value="Chromosome"/>
</dbReference>
<accession>A0A6H2GXJ6</accession>
<keyword evidence="2 5" id="KW-0436">Ligase</keyword>
<dbReference type="InterPro" id="IPR025110">
    <property type="entry name" value="AMP-bd_C"/>
</dbReference>
<dbReference type="InterPro" id="IPR000873">
    <property type="entry name" value="AMP-dep_synth/lig_dom"/>
</dbReference>
<organism evidence="5 6">
    <name type="scientific">Paenibacillus albicereus</name>
    <dbReference type="NCBI Taxonomy" id="2726185"/>
    <lineage>
        <taxon>Bacteria</taxon>
        <taxon>Bacillati</taxon>
        <taxon>Bacillota</taxon>
        <taxon>Bacilli</taxon>
        <taxon>Bacillales</taxon>
        <taxon>Paenibacillaceae</taxon>
        <taxon>Paenibacillus</taxon>
    </lineage>
</organism>
<dbReference type="PANTHER" id="PTHR43767">
    <property type="entry name" value="LONG-CHAIN-FATTY-ACID--COA LIGASE"/>
    <property type="match status" value="1"/>
</dbReference>
<name>A0A6H2GXJ6_9BACL</name>
<dbReference type="Gene3D" id="3.30.300.30">
    <property type="match status" value="1"/>
</dbReference>
<dbReference type="FunFam" id="3.30.300.30:FF:000008">
    <property type="entry name" value="2,3-dihydroxybenzoate-AMP ligase"/>
    <property type="match status" value="1"/>
</dbReference>
<protein>
    <submittedName>
        <fullName evidence="5">Long-chain fatty acid--CoA ligase</fullName>
    </submittedName>
</protein>
<dbReference type="InterPro" id="IPR042099">
    <property type="entry name" value="ANL_N_sf"/>
</dbReference>
<proteinExistence type="inferred from homology"/>
<dbReference type="InterPro" id="IPR045851">
    <property type="entry name" value="AMP-bd_C_sf"/>
</dbReference>
<dbReference type="AlphaFoldDB" id="A0A6H2GXJ6"/>
<evidence type="ECO:0000259" key="4">
    <source>
        <dbReference type="Pfam" id="PF13193"/>
    </source>
</evidence>
<feature type="domain" description="AMP-binding enzyme C-terminal" evidence="4">
    <location>
        <begin position="472"/>
        <end position="547"/>
    </location>
</feature>
<dbReference type="EMBL" id="CP051428">
    <property type="protein sequence ID" value="QJC52125.1"/>
    <property type="molecule type" value="Genomic_DNA"/>
</dbReference>
<dbReference type="CDD" id="cd05936">
    <property type="entry name" value="FC-FACS_FadD_like"/>
    <property type="match status" value="1"/>
</dbReference>
<reference evidence="5 6" key="1">
    <citation type="submission" date="2020-04" db="EMBL/GenBank/DDBJ databases">
        <title>Novel Paenibacillus strain UniB2 isolated from commercial digestive syrup.</title>
        <authorList>
            <person name="Thorat V."/>
            <person name="Kirdat K."/>
            <person name="Tiwarekar B."/>
            <person name="Yadav A."/>
        </authorList>
    </citation>
    <scope>NUCLEOTIDE SEQUENCE [LARGE SCALE GENOMIC DNA]</scope>
    <source>
        <strain evidence="5 6">UniB2</strain>
    </source>
</reference>
<evidence type="ECO:0000259" key="3">
    <source>
        <dbReference type="Pfam" id="PF00501"/>
    </source>
</evidence>
<dbReference type="SUPFAM" id="SSF56801">
    <property type="entry name" value="Acetyl-CoA synthetase-like"/>
    <property type="match status" value="1"/>
</dbReference>
<dbReference type="KEGG" id="palr:HGI30_11535"/>
<evidence type="ECO:0000313" key="6">
    <source>
        <dbReference type="Proteomes" id="UP000502136"/>
    </source>
</evidence>
<dbReference type="FunFam" id="3.40.50.12780:FF:000003">
    <property type="entry name" value="Long-chain-fatty-acid--CoA ligase FadD"/>
    <property type="match status" value="1"/>
</dbReference>
<dbReference type="Gene3D" id="3.40.50.12780">
    <property type="entry name" value="N-terminal domain of ligase-like"/>
    <property type="match status" value="1"/>
</dbReference>
<dbReference type="InterPro" id="IPR020845">
    <property type="entry name" value="AMP-binding_CS"/>
</dbReference>
<dbReference type="InterPro" id="IPR050237">
    <property type="entry name" value="ATP-dep_AMP-bd_enzyme"/>
</dbReference>
<dbReference type="Pfam" id="PF13193">
    <property type="entry name" value="AMP-binding_C"/>
    <property type="match status" value="1"/>
</dbReference>
<evidence type="ECO:0000256" key="2">
    <source>
        <dbReference type="ARBA" id="ARBA00022598"/>
    </source>
</evidence>
<dbReference type="GO" id="GO:0016877">
    <property type="term" value="F:ligase activity, forming carbon-sulfur bonds"/>
    <property type="evidence" value="ECO:0007669"/>
    <property type="project" value="UniProtKB-ARBA"/>
</dbReference>
<keyword evidence="6" id="KW-1185">Reference proteome</keyword>
<gene>
    <name evidence="5" type="ORF">HGI30_11535</name>
</gene>
<evidence type="ECO:0000256" key="1">
    <source>
        <dbReference type="ARBA" id="ARBA00006432"/>
    </source>
</evidence>